<dbReference type="Proteomes" id="UP000248168">
    <property type="component" value="Unassembled WGS sequence"/>
</dbReference>
<sequence>MAGKRAILDETFQFWTTREAADRTLSRIKEAGFNVYIPVVWYGAGTTWPSRLAPWDRALTAQAATGFDPLRYVIEKAHALGIEVHPWFTVVLRRSDLFPEFALQGVLEGGKLGIFDIHNPRFRAWITDLIVEVVNNYDVDGVNLDYIRAMGMCRTATCGDEYHARYQRDLEKDALLFRVAPRMVPSLIEYQESAVTGLVRKIGEAVRAVKPRVLISADAYPDLTDYLNGQNSVEWVNRGYIDVLFRMDYDKSINGPGTEAVRSRLKNPDRLTIIAGNYDLVQDGALPRSGRWLLDTFHGIASRWPQSGVALYLYNQLSDEQVEALKLFDRRRPADDLGAPRDVPIR</sequence>
<evidence type="ECO:0000259" key="2">
    <source>
        <dbReference type="Pfam" id="PF02638"/>
    </source>
</evidence>
<dbReference type="Gene3D" id="3.20.20.80">
    <property type="entry name" value="Glycosidases"/>
    <property type="match status" value="1"/>
</dbReference>
<dbReference type="EMBL" id="OUNR01000001">
    <property type="protein sequence ID" value="SPP62991.1"/>
    <property type="molecule type" value="Genomic_DNA"/>
</dbReference>
<evidence type="ECO:0000313" key="3">
    <source>
        <dbReference type="EMBL" id="SPP62991.1"/>
    </source>
</evidence>
<evidence type="ECO:0000256" key="1">
    <source>
        <dbReference type="ARBA" id="ARBA00022729"/>
    </source>
</evidence>
<dbReference type="InParanoid" id="A0A330KZN8"/>
<feature type="domain" description="Glycosyl hydrolase-like 10" evidence="2">
    <location>
        <begin position="118"/>
        <end position="249"/>
    </location>
</feature>
<gene>
    <name evidence="3" type="ORF">NITLEN_10077</name>
</gene>
<dbReference type="PANTHER" id="PTHR43405:SF1">
    <property type="entry name" value="GLYCOSYL HYDROLASE DIGH"/>
    <property type="match status" value="1"/>
</dbReference>
<dbReference type="RefSeq" id="WP_121987604.1">
    <property type="nucleotide sequence ID" value="NZ_OUNR01000001.1"/>
</dbReference>
<keyword evidence="4" id="KW-1185">Reference proteome</keyword>
<protein>
    <recommendedName>
        <fullName evidence="2">Glycosyl hydrolase-like 10 domain-containing protein</fullName>
    </recommendedName>
</protein>
<name>A0A330KZN8_9BACT</name>
<organism evidence="3 4">
    <name type="scientific">Nitrospira lenta</name>
    <dbReference type="NCBI Taxonomy" id="1436998"/>
    <lineage>
        <taxon>Bacteria</taxon>
        <taxon>Pseudomonadati</taxon>
        <taxon>Nitrospirota</taxon>
        <taxon>Nitrospiria</taxon>
        <taxon>Nitrospirales</taxon>
        <taxon>Nitrospiraceae</taxon>
        <taxon>Nitrospira</taxon>
    </lineage>
</organism>
<feature type="domain" description="Glycosyl hydrolase-like 10" evidence="2">
    <location>
        <begin position="15"/>
        <end position="96"/>
    </location>
</feature>
<dbReference type="Pfam" id="PF02638">
    <property type="entry name" value="GHL10"/>
    <property type="match status" value="2"/>
</dbReference>
<evidence type="ECO:0000313" key="4">
    <source>
        <dbReference type="Proteomes" id="UP000248168"/>
    </source>
</evidence>
<dbReference type="OrthoDB" id="9773203at2"/>
<keyword evidence="1" id="KW-0732">Signal</keyword>
<dbReference type="AlphaFoldDB" id="A0A330KZN8"/>
<dbReference type="PANTHER" id="PTHR43405">
    <property type="entry name" value="GLYCOSYL HYDROLASE DIGH"/>
    <property type="match status" value="1"/>
</dbReference>
<dbReference type="InterPro" id="IPR003790">
    <property type="entry name" value="GHL10"/>
</dbReference>
<reference evidence="4" key="1">
    <citation type="submission" date="2018-04" db="EMBL/GenBank/DDBJ databases">
        <authorList>
            <person name="Lucker S."/>
            <person name="Sakoula D."/>
        </authorList>
    </citation>
    <scope>NUCLEOTIDE SEQUENCE [LARGE SCALE GENOMIC DNA]</scope>
</reference>
<dbReference type="InterPro" id="IPR052177">
    <property type="entry name" value="Divisome_Glycosyl_Hydrolase"/>
</dbReference>
<dbReference type="SUPFAM" id="SSF51445">
    <property type="entry name" value="(Trans)glycosidases"/>
    <property type="match status" value="1"/>
</dbReference>
<proteinExistence type="predicted"/>
<dbReference type="InterPro" id="IPR017853">
    <property type="entry name" value="GH"/>
</dbReference>
<accession>A0A330KZN8</accession>